<protein>
    <submittedName>
        <fullName evidence="1">Uncharacterized protein</fullName>
    </submittedName>
</protein>
<reference evidence="1" key="1">
    <citation type="journal article" date="2015" name="Nature">
        <title>Complex archaea that bridge the gap between prokaryotes and eukaryotes.</title>
        <authorList>
            <person name="Spang A."/>
            <person name="Saw J.H."/>
            <person name="Jorgensen S.L."/>
            <person name="Zaremba-Niedzwiedzka K."/>
            <person name="Martijn J."/>
            <person name="Lind A.E."/>
            <person name="van Eijk R."/>
            <person name="Schleper C."/>
            <person name="Guy L."/>
            <person name="Ettema T.J."/>
        </authorList>
    </citation>
    <scope>NUCLEOTIDE SEQUENCE</scope>
</reference>
<accession>A0A0F9QX51</accession>
<evidence type="ECO:0000313" key="1">
    <source>
        <dbReference type="EMBL" id="KKN17741.1"/>
    </source>
</evidence>
<dbReference type="AlphaFoldDB" id="A0A0F9QX51"/>
<proteinExistence type="predicted"/>
<comment type="caution">
    <text evidence="1">The sequence shown here is derived from an EMBL/GenBank/DDBJ whole genome shotgun (WGS) entry which is preliminary data.</text>
</comment>
<sequence>MHSNLYWDNVLSKDSDLPGEWSGALSALNGARQAYELQSTNGYRAFAFAGNDEEKWVVMLLWYIKDTEHEHPYVLKVFEGHEPAFDAGLLRVGM</sequence>
<name>A0A0F9QX51_9ZZZZ</name>
<organism evidence="1">
    <name type="scientific">marine sediment metagenome</name>
    <dbReference type="NCBI Taxonomy" id="412755"/>
    <lineage>
        <taxon>unclassified sequences</taxon>
        <taxon>metagenomes</taxon>
        <taxon>ecological metagenomes</taxon>
    </lineage>
</organism>
<dbReference type="EMBL" id="LAZR01003493">
    <property type="protein sequence ID" value="KKN17741.1"/>
    <property type="molecule type" value="Genomic_DNA"/>
</dbReference>
<gene>
    <name evidence="1" type="ORF">LCGC14_0962790</name>
</gene>